<protein>
    <submittedName>
        <fullName evidence="3">Capsular polysaccharide transport system permease protein</fullName>
    </submittedName>
</protein>
<dbReference type="PANTHER" id="PTHR32309">
    <property type="entry name" value="TYROSINE-PROTEIN KINASE"/>
    <property type="match status" value="1"/>
</dbReference>
<dbReference type="EMBL" id="QAYG01000003">
    <property type="protein sequence ID" value="PTW60953.1"/>
    <property type="molecule type" value="Genomic_DNA"/>
</dbReference>
<dbReference type="RefSeq" id="WP_107989776.1">
    <property type="nucleotide sequence ID" value="NZ_QAYG01000003.1"/>
</dbReference>
<keyword evidence="2" id="KW-0812">Transmembrane</keyword>
<feature type="transmembrane region" description="Helical" evidence="2">
    <location>
        <begin position="436"/>
        <end position="456"/>
    </location>
</feature>
<evidence type="ECO:0000256" key="1">
    <source>
        <dbReference type="SAM" id="MobiDB-lite"/>
    </source>
</evidence>
<dbReference type="GO" id="GO:0004713">
    <property type="term" value="F:protein tyrosine kinase activity"/>
    <property type="evidence" value="ECO:0007669"/>
    <property type="project" value="TreeGrafter"/>
</dbReference>
<sequence>MLDIPKAANRLRQMAKDGMHGGQWSRRNAAAGENAAEQMAERNEPVHVPDPTIVRLPEGQPGGRPIPHPGSRPPPAERRGRGGAAFLRQAGVPKLSTGGIIRLTFLAFVVLPTIVTGLYYAFFAADQYSVEAQFAVRSKENTGASLDGLTILSGITGSTPNASDSYVVTNFVGSRDLVGKIDKDLDLRKLYSRPEADFFSTVDPDAPVEDLVEYWNGMVTTEYDKYSGIVTLRVKAFRAKDAVTVAQKVIGYSEALVNDLSRRARDDAVSESESEVARAENRLRLARRAVARFRGSERRLNPMATAESREKIIGELEGQKSKLETELSAVKEVSPNSPRLTSLNSQLSAIVKQIDSVRLQTNENESGDEGTLNQQLSQYEELQTEREFAEKAYVSSLASLEKARLEASTQTRYLSVFVEPRLPDIALYPEGLRSTFIVFIGAFLIWGIAGLVIAGVRDHVA</sequence>
<reference evidence="3 4" key="1">
    <citation type="submission" date="2018-04" db="EMBL/GenBank/DDBJ databases">
        <title>Genomic Encyclopedia of Archaeal and Bacterial Type Strains, Phase II (KMG-II): from individual species to whole genera.</title>
        <authorList>
            <person name="Goeker M."/>
        </authorList>
    </citation>
    <scope>NUCLEOTIDE SEQUENCE [LARGE SCALE GENOMIC DNA]</scope>
    <source>
        <strain evidence="3 4">DSM 23382</strain>
    </source>
</reference>
<dbReference type="OrthoDB" id="7800844at2"/>
<dbReference type="AlphaFoldDB" id="A0A2T5VB23"/>
<keyword evidence="4" id="KW-1185">Reference proteome</keyword>
<comment type="caution">
    <text evidence="3">The sequence shown here is derived from an EMBL/GenBank/DDBJ whole genome shotgun (WGS) entry which is preliminary data.</text>
</comment>
<dbReference type="Proteomes" id="UP000244081">
    <property type="component" value="Unassembled WGS sequence"/>
</dbReference>
<dbReference type="InterPro" id="IPR050445">
    <property type="entry name" value="Bact_polysacc_biosynth/exp"/>
</dbReference>
<organism evidence="3 4">
    <name type="scientific">Breoghania corrubedonensis</name>
    <dbReference type="NCBI Taxonomy" id="665038"/>
    <lineage>
        <taxon>Bacteria</taxon>
        <taxon>Pseudomonadati</taxon>
        <taxon>Pseudomonadota</taxon>
        <taxon>Alphaproteobacteria</taxon>
        <taxon>Hyphomicrobiales</taxon>
        <taxon>Stappiaceae</taxon>
        <taxon>Breoghania</taxon>
    </lineage>
</organism>
<proteinExistence type="predicted"/>
<keyword evidence="2" id="KW-1133">Transmembrane helix</keyword>
<evidence type="ECO:0000313" key="4">
    <source>
        <dbReference type="Proteomes" id="UP000244081"/>
    </source>
</evidence>
<feature type="compositionally biased region" description="Pro residues" evidence="1">
    <location>
        <begin position="64"/>
        <end position="74"/>
    </location>
</feature>
<dbReference type="GO" id="GO:0005886">
    <property type="term" value="C:plasma membrane"/>
    <property type="evidence" value="ECO:0007669"/>
    <property type="project" value="TreeGrafter"/>
</dbReference>
<keyword evidence="2" id="KW-0472">Membrane</keyword>
<accession>A0A2T5VB23</accession>
<feature type="transmembrane region" description="Helical" evidence="2">
    <location>
        <begin position="103"/>
        <end position="123"/>
    </location>
</feature>
<feature type="region of interest" description="Disordered" evidence="1">
    <location>
        <begin position="13"/>
        <end position="81"/>
    </location>
</feature>
<evidence type="ECO:0000256" key="2">
    <source>
        <dbReference type="SAM" id="Phobius"/>
    </source>
</evidence>
<name>A0A2T5VB23_9HYPH</name>
<evidence type="ECO:0000313" key="3">
    <source>
        <dbReference type="EMBL" id="PTW60953.1"/>
    </source>
</evidence>
<feature type="compositionally biased region" description="Low complexity" evidence="1">
    <location>
        <begin position="29"/>
        <end position="38"/>
    </location>
</feature>
<dbReference type="PANTHER" id="PTHR32309:SF13">
    <property type="entry name" value="FERRIC ENTEROBACTIN TRANSPORT PROTEIN FEPE"/>
    <property type="match status" value="1"/>
</dbReference>
<gene>
    <name evidence="3" type="ORF">C8N35_103134</name>
</gene>